<protein>
    <submittedName>
        <fullName evidence="2">Aldo/keto reductase</fullName>
    </submittedName>
</protein>
<proteinExistence type="predicted"/>
<dbReference type="RefSeq" id="WP_311503796.1">
    <property type="nucleotide sequence ID" value="NZ_JAVRHK010000009.1"/>
</dbReference>
<sequence length="271" mass="31191">MGTVQFGLPYGISNTEGKTSSEEVKKILDLASSNKIGILDTASAYGNAEEVIGRELIKDFKIVSKFMPPSAGERILEQLEQSLKRLHLSSLYAYLAHRPLELLEYPEQWDELRSFKSTGKVEKIGFSLNEPEELELLLNANFIPDLVQVPYNYFDRRFEAFFKDLKNNDCEIHSRSTFLQGLFFTKLNELDNFFEEVKPLLYQLQKQKDSLPGMLLKFVLENPFIDKVILGVESEQQLAQNLESIKGSFKMIELKQDISDKILIPSRWPKK</sequence>
<dbReference type="Pfam" id="PF00248">
    <property type="entry name" value="Aldo_ket_red"/>
    <property type="match status" value="1"/>
</dbReference>
<name>A0ABU3D7E2_9FLAO</name>
<comment type="caution">
    <text evidence="2">The sequence shown here is derived from an EMBL/GenBank/DDBJ whole genome shotgun (WGS) entry which is preliminary data.</text>
</comment>
<dbReference type="Proteomes" id="UP001262582">
    <property type="component" value="Unassembled WGS sequence"/>
</dbReference>
<evidence type="ECO:0000259" key="1">
    <source>
        <dbReference type="Pfam" id="PF00248"/>
    </source>
</evidence>
<gene>
    <name evidence="2" type="ORF">RM539_12770</name>
</gene>
<dbReference type="SUPFAM" id="SSF51430">
    <property type="entry name" value="NAD(P)-linked oxidoreductase"/>
    <property type="match status" value="1"/>
</dbReference>
<dbReference type="EMBL" id="JAVRHK010000009">
    <property type="protein sequence ID" value="MDT0677452.1"/>
    <property type="molecule type" value="Genomic_DNA"/>
</dbReference>
<evidence type="ECO:0000313" key="3">
    <source>
        <dbReference type="Proteomes" id="UP001262582"/>
    </source>
</evidence>
<dbReference type="Gene3D" id="3.20.20.100">
    <property type="entry name" value="NADP-dependent oxidoreductase domain"/>
    <property type="match status" value="1"/>
</dbReference>
<keyword evidence="3" id="KW-1185">Reference proteome</keyword>
<dbReference type="PANTHER" id="PTHR43312:SF1">
    <property type="entry name" value="NADP-DEPENDENT OXIDOREDUCTASE DOMAIN-CONTAINING PROTEIN"/>
    <property type="match status" value="1"/>
</dbReference>
<dbReference type="InterPro" id="IPR023210">
    <property type="entry name" value="NADP_OxRdtase_dom"/>
</dbReference>
<dbReference type="PANTHER" id="PTHR43312">
    <property type="entry name" value="D-THREO-ALDOSE 1-DEHYDROGENASE"/>
    <property type="match status" value="1"/>
</dbReference>
<evidence type="ECO:0000313" key="2">
    <source>
        <dbReference type="EMBL" id="MDT0677452.1"/>
    </source>
</evidence>
<dbReference type="InterPro" id="IPR036812">
    <property type="entry name" value="NAD(P)_OxRdtase_dom_sf"/>
</dbReference>
<feature type="domain" description="NADP-dependent oxidoreductase" evidence="1">
    <location>
        <begin position="2"/>
        <end position="246"/>
    </location>
</feature>
<dbReference type="CDD" id="cd19097">
    <property type="entry name" value="AKR_unchar"/>
    <property type="match status" value="1"/>
</dbReference>
<dbReference type="InterPro" id="IPR053135">
    <property type="entry name" value="AKR2_Oxidoreductase"/>
</dbReference>
<organism evidence="2 3">
    <name type="scientific">Autumnicola musiva</name>
    <dbReference type="NCBI Taxonomy" id="3075589"/>
    <lineage>
        <taxon>Bacteria</taxon>
        <taxon>Pseudomonadati</taxon>
        <taxon>Bacteroidota</taxon>
        <taxon>Flavobacteriia</taxon>
        <taxon>Flavobacteriales</taxon>
        <taxon>Flavobacteriaceae</taxon>
        <taxon>Autumnicola</taxon>
    </lineage>
</organism>
<accession>A0ABU3D7E2</accession>
<reference evidence="2 3" key="1">
    <citation type="submission" date="2023-09" db="EMBL/GenBank/DDBJ databases">
        <authorList>
            <person name="Rey-Velasco X."/>
        </authorList>
    </citation>
    <scope>NUCLEOTIDE SEQUENCE [LARGE SCALE GENOMIC DNA]</scope>
    <source>
        <strain evidence="2 3">F117</strain>
    </source>
</reference>